<dbReference type="EMBL" id="JAERRG010000003">
    <property type="protein sequence ID" value="MBL1112834.1"/>
    <property type="molecule type" value="Genomic_DNA"/>
</dbReference>
<protein>
    <submittedName>
        <fullName evidence="4">Phosphatase PAP2 family protein</fullName>
    </submittedName>
</protein>
<dbReference type="Gene3D" id="1.20.144.10">
    <property type="entry name" value="Phosphatidic acid phosphatase type 2/haloperoxidase"/>
    <property type="match status" value="1"/>
</dbReference>
<feature type="domain" description="Phosphatidic acid phosphatase type 2/haloperoxidase" evidence="3">
    <location>
        <begin position="92"/>
        <end position="203"/>
    </location>
</feature>
<feature type="compositionally biased region" description="Basic and acidic residues" evidence="1">
    <location>
        <begin position="250"/>
        <end position="264"/>
    </location>
</feature>
<feature type="compositionally biased region" description="Gly residues" evidence="1">
    <location>
        <begin position="218"/>
        <end position="228"/>
    </location>
</feature>
<dbReference type="InterPro" id="IPR036938">
    <property type="entry name" value="PAP2/HPO_sf"/>
</dbReference>
<dbReference type="SUPFAM" id="SSF48317">
    <property type="entry name" value="Acid phosphatase/Vanadium-dependent haloperoxidase"/>
    <property type="match status" value="1"/>
</dbReference>
<evidence type="ECO:0000256" key="1">
    <source>
        <dbReference type="SAM" id="MobiDB-lite"/>
    </source>
</evidence>
<name>A0ABS1PKC5_9ACTN</name>
<keyword evidence="2" id="KW-1133">Transmembrane helix</keyword>
<accession>A0ABS1PKC5</accession>
<dbReference type="InterPro" id="IPR000326">
    <property type="entry name" value="PAP2/HPO"/>
</dbReference>
<keyword evidence="2" id="KW-0472">Membrane</keyword>
<reference evidence="4 5" key="1">
    <citation type="submission" date="2021-01" db="EMBL/GenBank/DDBJ databases">
        <title>WGS of actinomycetes isolated from Thailand.</title>
        <authorList>
            <person name="Thawai C."/>
        </authorList>
    </citation>
    <scope>NUCLEOTIDE SEQUENCE [LARGE SCALE GENOMIC DNA]</scope>
    <source>
        <strain evidence="4 5">CA3R110</strain>
    </source>
</reference>
<organism evidence="4 5">
    <name type="scientific">Streptomyces endocoffeicus</name>
    <dbReference type="NCBI Taxonomy" id="2898945"/>
    <lineage>
        <taxon>Bacteria</taxon>
        <taxon>Bacillati</taxon>
        <taxon>Actinomycetota</taxon>
        <taxon>Actinomycetes</taxon>
        <taxon>Kitasatosporales</taxon>
        <taxon>Streptomycetaceae</taxon>
        <taxon>Streptomyces</taxon>
    </lineage>
</organism>
<evidence type="ECO:0000259" key="3">
    <source>
        <dbReference type="SMART" id="SM00014"/>
    </source>
</evidence>
<gene>
    <name evidence="4" type="ORF">JK364_10560</name>
</gene>
<keyword evidence="5" id="KW-1185">Reference proteome</keyword>
<keyword evidence="2" id="KW-0812">Transmembrane</keyword>
<feature type="transmembrane region" description="Helical" evidence="2">
    <location>
        <begin position="57"/>
        <end position="82"/>
    </location>
</feature>
<comment type="caution">
    <text evidence="4">The sequence shown here is derived from an EMBL/GenBank/DDBJ whole genome shotgun (WGS) entry which is preliminary data.</text>
</comment>
<dbReference type="PANTHER" id="PTHR14969">
    <property type="entry name" value="SPHINGOSINE-1-PHOSPHATE PHOSPHOHYDROLASE"/>
    <property type="match status" value="1"/>
</dbReference>
<dbReference type="Proteomes" id="UP000621510">
    <property type="component" value="Unassembled WGS sequence"/>
</dbReference>
<evidence type="ECO:0000313" key="4">
    <source>
        <dbReference type="EMBL" id="MBL1112834.1"/>
    </source>
</evidence>
<feature type="transmembrane region" description="Helical" evidence="2">
    <location>
        <begin position="130"/>
        <end position="152"/>
    </location>
</feature>
<proteinExistence type="predicted"/>
<feature type="transmembrane region" description="Helical" evidence="2">
    <location>
        <begin position="164"/>
        <end position="185"/>
    </location>
</feature>
<dbReference type="RefSeq" id="WP_201849980.1">
    <property type="nucleotide sequence ID" value="NZ_JAERRG010000003.1"/>
</dbReference>
<dbReference type="SMART" id="SM00014">
    <property type="entry name" value="acidPPc"/>
    <property type="match status" value="1"/>
</dbReference>
<evidence type="ECO:0000256" key="2">
    <source>
        <dbReference type="SAM" id="Phobius"/>
    </source>
</evidence>
<dbReference type="CDD" id="cd03392">
    <property type="entry name" value="PAP2_like_2"/>
    <property type="match status" value="1"/>
</dbReference>
<dbReference type="PANTHER" id="PTHR14969:SF13">
    <property type="entry name" value="AT30094P"/>
    <property type="match status" value="1"/>
</dbReference>
<feature type="transmembrane region" description="Helical" evidence="2">
    <location>
        <begin position="191"/>
        <end position="210"/>
    </location>
</feature>
<feature type="region of interest" description="Disordered" evidence="1">
    <location>
        <begin position="217"/>
        <end position="264"/>
    </location>
</feature>
<dbReference type="Pfam" id="PF01569">
    <property type="entry name" value="PAP2"/>
    <property type="match status" value="1"/>
</dbReference>
<sequence>MNRRDAVGLAGSAALGAWTALAVLTMVVVGGAGAPLWLDNGLLGWSVGHRPDVLRTLARGVTDTGTGVIPYILAALAGFLAVRAVRHRLLAAAFCLVCLGVGQALRNGMMELVHRPRPPRGDWATHASGWAFPSGHATTGALAAGLLMVALTLRAPRGATSARVVVGCWGVLVGLTRGYLGVHWFTDVLGGWLFAVGWLGVCLCAAGRWLPASFLTGTGTGTDSGTGTGTDTFRTDTSALPANTAPTAERPPEDHAPQDPDRRG</sequence>
<evidence type="ECO:0000313" key="5">
    <source>
        <dbReference type="Proteomes" id="UP000621510"/>
    </source>
</evidence>
<feature type="transmembrane region" description="Helical" evidence="2">
    <location>
        <begin position="89"/>
        <end position="110"/>
    </location>
</feature>